<sequence>MTVFRAALCVLAALGGLVALAPDARTHTLFIVNYPDQRHDQAQGAAGQINANVATAKVYGSVIRESGVCAGA</sequence>
<name>A0A6S6P0R4_9MYCO</name>
<accession>A0A6S6P0R4</accession>
<keyword evidence="1" id="KW-0732">Signal</keyword>
<reference evidence="2 3" key="1">
    <citation type="submission" date="2020-07" db="EMBL/GenBank/DDBJ databases">
        <title>Complete genome sequence of Mycolicibacterium litorale like strain isolated from cardiac implantable electronic device infection.</title>
        <authorList>
            <person name="Fukano H."/>
            <person name="Miyama H."/>
            <person name="Hoshino Y."/>
        </authorList>
    </citation>
    <scope>NUCLEOTIDE SEQUENCE [LARGE SCALE GENOMIC DNA]</scope>
    <source>
        <strain evidence="2 3">NIIDNTM18</strain>
    </source>
</reference>
<proteinExistence type="predicted"/>
<dbReference type="Proteomes" id="UP000515734">
    <property type="component" value="Chromosome"/>
</dbReference>
<feature type="chain" id="PRO_5028215508" evidence="1">
    <location>
        <begin position="22"/>
        <end position="72"/>
    </location>
</feature>
<feature type="signal peptide" evidence="1">
    <location>
        <begin position="1"/>
        <end position="21"/>
    </location>
</feature>
<evidence type="ECO:0000313" key="3">
    <source>
        <dbReference type="Proteomes" id="UP000515734"/>
    </source>
</evidence>
<gene>
    <name evidence="2" type="ORF">NIIDNTM18_08140</name>
</gene>
<dbReference type="AlphaFoldDB" id="A0A6S6P0R4"/>
<evidence type="ECO:0000313" key="2">
    <source>
        <dbReference type="EMBL" id="BCI51536.1"/>
    </source>
</evidence>
<protein>
    <submittedName>
        <fullName evidence="2">Uncharacterized protein</fullName>
    </submittedName>
</protein>
<evidence type="ECO:0000256" key="1">
    <source>
        <dbReference type="SAM" id="SignalP"/>
    </source>
</evidence>
<organism evidence="2 3">
    <name type="scientific">Mycolicibacterium litorale</name>
    <dbReference type="NCBI Taxonomy" id="758802"/>
    <lineage>
        <taxon>Bacteria</taxon>
        <taxon>Bacillati</taxon>
        <taxon>Actinomycetota</taxon>
        <taxon>Actinomycetes</taxon>
        <taxon>Mycobacteriales</taxon>
        <taxon>Mycobacteriaceae</taxon>
        <taxon>Mycolicibacterium</taxon>
    </lineage>
</organism>
<dbReference type="EMBL" id="AP023287">
    <property type="protein sequence ID" value="BCI51536.1"/>
    <property type="molecule type" value="Genomic_DNA"/>
</dbReference>